<evidence type="ECO:0000313" key="3">
    <source>
        <dbReference type="EMBL" id="MBJ7601271.1"/>
    </source>
</evidence>
<dbReference type="Proteomes" id="UP000612893">
    <property type="component" value="Unassembled WGS sequence"/>
</dbReference>
<dbReference type="RefSeq" id="WP_338205449.1">
    <property type="nucleotide sequence ID" value="NZ_JAEKNR010000240.1"/>
</dbReference>
<evidence type="ECO:0000259" key="2">
    <source>
        <dbReference type="Pfam" id="PF01979"/>
    </source>
</evidence>
<gene>
    <name evidence="3" type="ORF">JF922_24760</name>
</gene>
<dbReference type="Gene3D" id="2.30.40.10">
    <property type="entry name" value="Urease, subunit C, domain 1"/>
    <property type="match status" value="1"/>
</dbReference>
<dbReference type="EMBL" id="JAEKNR010000240">
    <property type="protein sequence ID" value="MBJ7601271.1"/>
    <property type="molecule type" value="Genomic_DNA"/>
</dbReference>
<evidence type="ECO:0000256" key="1">
    <source>
        <dbReference type="SAM" id="MobiDB-lite"/>
    </source>
</evidence>
<dbReference type="InterPro" id="IPR057744">
    <property type="entry name" value="OTAase-like"/>
</dbReference>
<feature type="domain" description="Amidohydrolase-related" evidence="2">
    <location>
        <begin position="49"/>
        <end position="379"/>
    </location>
</feature>
<organism evidence="3 4">
    <name type="scientific">Candidatus Nephthysia bennettiae</name>
    <dbReference type="NCBI Taxonomy" id="3127016"/>
    <lineage>
        <taxon>Bacteria</taxon>
        <taxon>Bacillati</taxon>
        <taxon>Candidatus Dormiibacterota</taxon>
        <taxon>Candidatus Dormibacteria</taxon>
        <taxon>Candidatus Dormibacterales</taxon>
        <taxon>Candidatus Dormibacteraceae</taxon>
        <taxon>Candidatus Nephthysia</taxon>
    </lineage>
</organism>
<accession>A0A934K415</accession>
<dbReference type="Pfam" id="PF01979">
    <property type="entry name" value="Amidohydro_1"/>
    <property type="match status" value="1"/>
</dbReference>
<feature type="region of interest" description="Disordered" evidence="1">
    <location>
        <begin position="384"/>
        <end position="412"/>
    </location>
</feature>
<dbReference type="InterPro" id="IPR032466">
    <property type="entry name" value="Metal_Hydrolase"/>
</dbReference>
<comment type="caution">
    <text evidence="3">The sequence shown here is derived from an EMBL/GenBank/DDBJ whole genome shotgun (WGS) entry which is preliminary data.</text>
</comment>
<protein>
    <submittedName>
        <fullName evidence="3">Amidohydrolase family protein</fullName>
    </submittedName>
</protein>
<dbReference type="Gene3D" id="3.20.20.140">
    <property type="entry name" value="Metal-dependent hydrolases"/>
    <property type="match status" value="1"/>
</dbReference>
<dbReference type="SUPFAM" id="SSF51338">
    <property type="entry name" value="Composite domain of metallo-dependent hydrolases"/>
    <property type="match status" value="1"/>
</dbReference>
<keyword evidence="4" id="KW-1185">Reference proteome</keyword>
<proteinExistence type="predicted"/>
<dbReference type="InterPro" id="IPR006680">
    <property type="entry name" value="Amidohydro-rel"/>
</dbReference>
<dbReference type="InterPro" id="IPR051781">
    <property type="entry name" value="Metallo-dep_Hydrolase"/>
</dbReference>
<sequence length="412" mass="43763">MATVIRCGKLFDGTGAEPASNVTLVVQDGVLREGSNSEGAELIDLSGCFVMPGLIDAHTHLSIIPAKGNQLGQLREPAGKQALRVAGNLKKDLDAGTTTLRIMGEEDWLDVHTRQAIAEGDLDGPRLSIATRGLAPTNGHGRGRLGFDGVDEVRRAARENLAQGADFLKVFATGGVASGSGLDSSAFSLEEMRVAVEEAERKGTYVAAHAHGGPGLVMAVEAGVRTIEHAAVATPAEIERMLERNCWVIGTYSILFRPDGIELGDADNPAIQEKVKWARETVEVSARQIFESGLRVALGSDSMHGNMAFEVQTAVRFGMTPTQALLAATARAAEALRIEERVGTLLPGKAADLIALDGDPLEDLTALDRVRFVMKDGAVIRAYESVPESARAEGPPPYPPRKKEGQFGGTKR</sequence>
<dbReference type="AlphaFoldDB" id="A0A934K415"/>
<evidence type="ECO:0000313" key="4">
    <source>
        <dbReference type="Proteomes" id="UP000612893"/>
    </source>
</evidence>
<reference evidence="3" key="1">
    <citation type="submission" date="2020-10" db="EMBL/GenBank/DDBJ databases">
        <title>Ca. Dormibacterota MAGs.</title>
        <authorList>
            <person name="Montgomery K."/>
        </authorList>
    </citation>
    <scope>NUCLEOTIDE SEQUENCE [LARGE SCALE GENOMIC DNA]</scope>
    <source>
        <strain evidence="3">SC8812_S17_10</strain>
    </source>
</reference>
<dbReference type="PANTHER" id="PTHR43135">
    <property type="entry name" value="ALPHA-D-RIBOSE 1-METHYLPHOSPHONATE 5-TRIPHOSPHATE DIPHOSPHATASE"/>
    <property type="match status" value="1"/>
</dbReference>
<dbReference type="PANTHER" id="PTHR43135:SF3">
    <property type="entry name" value="ALPHA-D-RIBOSE 1-METHYLPHOSPHONATE 5-TRIPHOSPHATE DIPHOSPHATASE"/>
    <property type="match status" value="1"/>
</dbReference>
<dbReference type="InterPro" id="IPR011059">
    <property type="entry name" value="Metal-dep_hydrolase_composite"/>
</dbReference>
<name>A0A934K415_9BACT</name>
<dbReference type="SUPFAM" id="SSF51556">
    <property type="entry name" value="Metallo-dependent hydrolases"/>
    <property type="match status" value="1"/>
</dbReference>
<dbReference type="CDD" id="cd01299">
    <property type="entry name" value="Met_dep_hydrolase_A"/>
    <property type="match status" value="1"/>
</dbReference>